<accession>A0AAU7DL72</accession>
<proteinExistence type="predicted"/>
<dbReference type="EMBL" id="CP121196">
    <property type="protein sequence ID" value="XBH18385.1"/>
    <property type="molecule type" value="Genomic_DNA"/>
</dbReference>
<dbReference type="InterPro" id="IPR002491">
    <property type="entry name" value="ABC_transptr_periplasmic_BD"/>
</dbReference>
<dbReference type="AlphaFoldDB" id="A0AAU7DL72"/>
<sequence>MLAKQPGQHFSSYPERIVCLSDEVAELIYLLGEQDRIVGVSGFSTRPPEVRLKPRVSTFRDANFESIAQLEPDLIITYSDVQAEITREASRRGYTVLNCNQRSIAEIFETVAMLARILGKQADGDRLIAAYTSNLEHIASKAEQFRSRPRVFFEEWNDPIISGIEWVEELVKIAGGEPIFPEHRKCRKAQDRVVEWESVIERNPEVIFASWCGMKVNMEEIRSRPRADEIIAVREGRIYEIPSSLILQPGPAALTDGVAQLHGFLVEVAGKDV</sequence>
<dbReference type="RefSeq" id="WP_348263610.1">
    <property type="nucleotide sequence ID" value="NZ_CP121196.1"/>
</dbReference>
<dbReference type="Pfam" id="PF01497">
    <property type="entry name" value="Peripla_BP_2"/>
    <property type="match status" value="1"/>
</dbReference>
<evidence type="ECO:0000313" key="2">
    <source>
        <dbReference type="EMBL" id="XBH18385.1"/>
    </source>
</evidence>
<name>A0AAU7DL72_9BACT</name>
<reference evidence="2" key="1">
    <citation type="submission" date="2023-03" db="EMBL/GenBank/DDBJ databases">
        <title>Edaphobacter sp.</title>
        <authorList>
            <person name="Huber K.J."/>
            <person name="Papendorf J."/>
            <person name="Pilke C."/>
            <person name="Bunk B."/>
            <person name="Sproeer C."/>
            <person name="Pester M."/>
        </authorList>
    </citation>
    <scope>NUCLEOTIDE SEQUENCE</scope>
    <source>
        <strain evidence="2">DSM 110680</strain>
    </source>
</reference>
<dbReference type="PROSITE" id="PS50983">
    <property type="entry name" value="FE_B12_PBP"/>
    <property type="match status" value="1"/>
</dbReference>
<dbReference type="CDD" id="cd01144">
    <property type="entry name" value="BtuF"/>
    <property type="match status" value="1"/>
</dbReference>
<dbReference type="InterPro" id="IPR050902">
    <property type="entry name" value="ABC_Transporter_SBP"/>
</dbReference>
<gene>
    <name evidence="2" type="ORF">P8935_03400</name>
</gene>
<organism evidence="2">
    <name type="scientific">Telmatobacter sp. DSM 110680</name>
    <dbReference type="NCBI Taxonomy" id="3036704"/>
    <lineage>
        <taxon>Bacteria</taxon>
        <taxon>Pseudomonadati</taxon>
        <taxon>Acidobacteriota</taxon>
        <taxon>Terriglobia</taxon>
        <taxon>Terriglobales</taxon>
        <taxon>Acidobacteriaceae</taxon>
        <taxon>Telmatobacter</taxon>
    </lineage>
</organism>
<protein>
    <submittedName>
        <fullName evidence="2">Cobalamin-binding protein</fullName>
    </submittedName>
</protein>
<dbReference type="SUPFAM" id="SSF53807">
    <property type="entry name" value="Helical backbone' metal receptor"/>
    <property type="match status" value="1"/>
</dbReference>
<feature type="domain" description="Fe/B12 periplasmic-binding" evidence="1">
    <location>
        <begin position="16"/>
        <end position="269"/>
    </location>
</feature>
<dbReference type="PANTHER" id="PTHR30535">
    <property type="entry name" value="VITAMIN B12-BINDING PROTEIN"/>
    <property type="match status" value="1"/>
</dbReference>
<evidence type="ECO:0000259" key="1">
    <source>
        <dbReference type="PROSITE" id="PS50983"/>
    </source>
</evidence>
<dbReference type="Gene3D" id="3.40.50.1980">
    <property type="entry name" value="Nitrogenase molybdenum iron protein domain"/>
    <property type="match status" value="2"/>
</dbReference>
<dbReference type="PANTHER" id="PTHR30535:SF34">
    <property type="entry name" value="MOLYBDATE-BINDING PROTEIN MOLA"/>
    <property type="match status" value="1"/>
</dbReference>